<comment type="caution">
    <text evidence="1">The sequence shown here is derived from an EMBL/GenBank/DDBJ whole genome shotgun (WGS) entry which is preliminary data.</text>
</comment>
<dbReference type="InterPro" id="IPR059218">
    <property type="entry name" value="LBP_cg2779-like"/>
</dbReference>
<evidence type="ECO:0000313" key="2">
    <source>
        <dbReference type="Proteomes" id="UP000051166"/>
    </source>
</evidence>
<organism evidence="1 2">
    <name type="scientific">Liquorilactobacillus satsumensis DSM 16230 = JCM 12392</name>
    <dbReference type="NCBI Taxonomy" id="1423801"/>
    <lineage>
        <taxon>Bacteria</taxon>
        <taxon>Bacillati</taxon>
        <taxon>Bacillota</taxon>
        <taxon>Bacilli</taxon>
        <taxon>Lactobacillales</taxon>
        <taxon>Lactobacillaceae</taxon>
        <taxon>Liquorilactobacillus</taxon>
    </lineage>
</organism>
<keyword evidence="2" id="KW-1185">Reference proteome</keyword>
<dbReference type="AlphaFoldDB" id="A0A0R1V8U4"/>
<dbReference type="GeneID" id="98307246"/>
<proteinExistence type="predicted"/>
<dbReference type="PATRIC" id="fig|1423801.4.peg.2341"/>
<reference evidence="1 2" key="1">
    <citation type="journal article" date="2015" name="Genome Announc.">
        <title>Expanding the biotechnology potential of lactobacilli through comparative genomics of 213 strains and associated genera.</title>
        <authorList>
            <person name="Sun Z."/>
            <person name="Harris H.M."/>
            <person name="McCann A."/>
            <person name="Guo C."/>
            <person name="Argimon S."/>
            <person name="Zhang W."/>
            <person name="Yang X."/>
            <person name="Jeffery I.B."/>
            <person name="Cooney J.C."/>
            <person name="Kagawa T.F."/>
            <person name="Liu W."/>
            <person name="Song Y."/>
            <person name="Salvetti E."/>
            <person name="Wrobel A."/>
            <person name="Rasinkangas P."/>
            <person name="Parkhill J."/>
            <person name="Rea M.C."/>
            <person name="O'Sullivan O."/>
            <person name="Ritari J."/>
            <person name="Douillard F.P."/>
            <person name="Paul Ross R."/>
            <person name="Yang R."/>
            <person name="Briner A.E."/>
            <person name="Felis G.E."/>
            <person name="de Vos W.M."/>
            <person name="Barrangou R."/>
            <person name="Klaenhammer T.R."/>
            <person name="Caufield P.W."/>
            <person name="Cui Y."/>
            <person name="Zhang H."/>
            <person name="O'Toole P.W."/>
        </authorList>
    </citation>
    <scope>NUCLEOTIDE SEQUENCE [LARGE SCALE GENOMIC DNA]</scope>
    <source>
        <strain evidence="1 2">DSM 16230</strain>
    </source>
</reference>
<protein>
    <submittedName>
        <fullName evidence="1">Uncharacterized protein</fullName>
    </submittedName>
</protein>
<dbReference type="Proteomes" id="UP000051166">
    <property type="component" value="Unassembled WGS sequence"/>
</dbReference>
<name>A0A0R1V8U4_9LACO</name>
<accession>A0A0R1V8U4</accession>
<sequence>MSQIQQSQELAEKILTFQENFHLNDATLSLVSHLSVEKVHGIKVGKYAPSHEESELLLEFIQNYRNKEQ</sequence>
<evidence type="ECO:0000313" key="1">
    <source>
        <dbReference type="EMBL" id="KRM00052.1"/>
    </source>
</evidence>
<dbReference type="OrthoDB" id="2246554at2"/>
<dbReference type="RefSeq" id="WP_054757766.1">
    <property type="nucleotide sequence ID" value="NZ_AZFQ01000016.1"/>
</dbReference>
<dbReference type="NCBIfam" id="NF040507">
    <property type="entry name" value="LBP_cg2779_fam"/>
    <property type="match status" value="1"/>
</dbReference>
<dbReference type="EMBL" id="AZFQ01000016">
    <property type="protein sequence ID" value="KRM00052.1"/>
    <property type="molecule type" value="Genomic_DNA"/>
</dbReference>
<gene>
    <name evidence="1" type="ORF">FD50_GL002292</name>
</gene>